<dbReference type="Gene3D" id="3.40.960.10">
    <property type="entry name" value="VSR Endonuclease"/>
    <property type="match status" value="1"/>
</dbReference>
<evidence type="ECO:0000313" key="2">
    <source>
        <dbReference type="Proteomes" id="UP000309170"/>
    </source>
</evidence>
<evidence type="ECO:0008006" key="3">
    <source>
        <dbReference type="Google" id="ProtNLM"/>
    </source>
</evidence>
<protein>
    <recommendedName>
        <fullName evidence="3">DUF559 domain-containing protein</fullName>
    </recommendedName>
</protein>
<feature type="non-terminal residue" evidence="1">
    <location>
        <position position="1"/>
    </location>
</feature>
<accession>A0A9X8ZDK0</accession>
<dbReference type="AlphaFoldDB" id="A0A9X8ZDK0"/>
<reference evidence="1 2" key="1">
    <citation type="journal article" date="2019" name="Environ. Microbiol.">
        <title>An active ?-lactamase is a part of an orchestrated cell wall stress resistance network of Bacillus subtilis and related rhizosphere species.</title>
        <authorList>
            <person name="Bucher T."/>
            <person name="Keren-Paz A."/>
            <person name="Hausser J."/>
            <person name="Olender T."/>
            <person name="Cytryn E."/>
            <person name="Kolodkin-Gal I."/>
        </authorList>
    </citation>
    <scope>NUCLEOTIDE SEQUENCE [LARGE SCALE GENOMIC DNA]</scope>
    <source>
        <strain evidence="1 2">I4</strain>
    </source>
</reference>
<name>A0A9X8ZDK0_9BACI</name>
<organism evidence="1 2">
    <name type="scientific">Peribacillus simplex</name>
    <dbReference type="NCBI Taxonomy" id="1478"/>
    <lineage>
        <taxon>Bacteria</taxon>
        <taxon>Bacillati</taxon>
        <taxon>Bacillota</taxon>
        <taxon>Bacilli</taxon>
        <taxon>Bacillales</taxon>
        <taxon>Bacillaceae</taxon>
        <taxon>Peribacillus</taxon>
    </lineage>
</organism>
<dbReference type="Proteomes" id="UP000309170">
    <property type="component" value="Unassembled WGS sequence"/>
</dbReference>
<proteinExistence type="predicted"/>
<sequence>FKFFKVQYNNNLPSLIPQVYLHYDPYTINQRFNEAVLPRQRMDFLLLFPNKQRIVLEIDGKQHYSDGDISSPKKYSEMVYADRELKLNGYEVYRFGGYEFINREKSSQMIKGFFDSLFKKHGIKPHS</sequence>
<dbReference type="EMBL" id="SZNT01000498">
    <property type="protein sequence ID" value="TKH07540.1"/>
    <property type="molecule type" value="Genomic_DNA"/>
</dbReference>
<evidence type="ECO:0000313" key="1">
    <source>
        <dbReference type="EMBL" id="TKH07540.1"/>
    </source>
</evidence>
<comment type="caution">
    <text evidence="1">The sequence shown here is derived from an EMBL/GenBank/DDBJ whole genome shotgun (WGS) entry which is preliminary data.</text>
</comment>
<gene>
    <name evidence="1" type="ORF">FC678_22680</name>
</gene>